<evidence type="ECO:0000256" key="5">
    <source>
        <dbReference type="ARBA" id="ARBA00022692"/>
    </source>
</evidence>
<evidence type="ECO:0000256" key="11">
    <source>
        <dbReference type="ARBA" id="ARBA00023002"/>
    </source>
</evidence>
<evidence type="ECO:0000256" key="13">
    <source>
        <dbReference type="ARBA" id="ARBA00023136"/>
    </source>
</evidence>
<evidence type="ECO:0000259" key="17">
    <source>
        <dbReference type="PROSITE" id="PS50255"/>
    </source>
</evidence>
<keyword evidence="5 16" id="KW-0812">Transmembrane</keyword>
<dbReference type="PANTHER" id="PTHR12863:SF1">
    <property type="entry name" value="FATTY ACID 2-HYDROXYLASE"/>
    <property type="match status" value="1"/>
</dbReference>
<proteinExistence type="inferred from homology"/>
<protein>
    <submittedName>
        <fullName evidence="18">Inositolphosphorylceramide-b</fullName>
    </submittedName>
</protein>
<keyword evidence="7" id="KW-0256">Endoplasmic reticulum</keyword>
<comment type="cofactor">
    <cofactor evidence="1">
        <name>Zn(2+)</name>
        <dbReference type="ChEBI" id="CHEBI:29105"/>
    </cofactor>
</comment>
<feature type="domain" description="Cytochrome b5 heme-binding" evidence="17">
    <location>
        <begin position="69"/>
        <end position="159"/>
    </location>
</feature>
<feature type="compositionally biased region" description="Low complexity" evidence="15">
    <location>
        <begin position="22"/>
        <end position="42"/>
    </location>
</feature>
<evidence type="ECO:0000256" key="3">
    <source>
        <dbReference type="ARBA" id="ARBA00005747"/>
    </source>
</evidence>
<evidence type="ECO:0000256" key="12">
    <source>
        <dbReference type="ARBA" id="ARBA00023098"/>
    </source>
</evidence>
<evidence type="ECO:0000256" key="6">
    <source>
        <dbReference type="ARBA" id="ARBA00022723"/>
    </source>
</evidence>
<dbReference type="InterPro" id="IPR036400">
    <property type="entry name" value="Cyt_B5-like_heme/steroid_sf"/>
</dbReference>
<organism evidence="18">
    <name type="scientific">Crithidia mellificae</name>
    <dbReference type="NCBI Taxonomy" id="796356"/>
    <lineage>
        <taxon>Eukaryota</taxon>
        <taxon>Discoba</taxon>
        <taxon>Euglenozoa</taxon>
        <taxon>Kinetoplastea</taxon>
        <taxon>Metakinetoplastina</taxon>
        <taxon>Trypanosomatida</taxon>
        <taxon>Trypanosomatidae</taxon>
        <taxon>Leishmaniinae</taxon>
        <taxon>Crithidia</taxon>
    </lineage>
</organism>
<feature type="transmembrane region" description="Helical" evidence="16">
    <location>
        <begin position="381"/>
        <end position="402"/>
    </location>
</feature>
<dbReference type="SUPFAM" id="SSF55856">
    <property type="entry name" value="Cytochrome b5-like heme/steroid binding domain"/>
    <property type="match status" value="1"/>
</dbReference>
<dbReference type="GO" id="GO:0005789">
    <property type="term" value="C:endoplasmic reticulum membrane"/>
    <property type="evidence" value="ECO:0007669"/>
    <property type="project" value="UniProtKB-SubCell"/>
</dbReference>
<keyword evidence="8" id="KW-0276">Fatty acid metabolism</keyword>
<evidence type="ECO:0000256" key="16">
    <source>
        <dbReference type="SAM" id="Phobius"/>
    </source>
</evidence>
<keyword evidence="4" id="KW-0444">Lipid biosynthesis</keyword>
<dbReference type="Pfam" id="PF04116">
    <property type="entry name" value="FA_hydroxylase"/>
    <property type="match status" value="1"/>
</dbReference>
<sequence>MRSNAAISRRSNKNKDNHDNKSPSSATPAAMPATTTASSAAASAAETLKTHYTVDPTTGEMIFPSSAEFQAYAADRTAQYEADTRALDKTTAPAPCVYMYKGCVYDVTEFTNAHPGGGMIMLDYHGKDVTVVFHDEYNFHAHTSLALNMLLQYRVGKVTHVESSMTGEAGEFENYQREELTAYPRMTEKEMFYEEFTIRRDRGLCWQAMFLTLPQYMHLINTPIYVPSCRLFDWNLFEMFSRTKYWVVMVLWLPLSFFWTARGVLRDYTTINPAWSSRFDSLLYLPNKNWVFQNYPANDTALAEAQYQAAVARSHFSFAFVAAFWLFGIFLWTFMEYCIHRVIFHFERMIPGPLFDNPLCKLLHLVLHGIHHIIPMDPDRLVFPPVMFVVASTLIYNAYGYLMNGSCLDIVAGGVVCGYVLYDEIHYLIHHLEPTDFYFKDLKKYHHAHHYVDDQRGYGISNKFWDIVFGTECKKN</sequence>
<reference evidence="18" key="1">
    <citation type="submission" date="2011-12" db="EMBL/GenBank/DDBJ databases">
        <title>The Crithidia mellificae genome.</title>
        <authorList>
            <person name="Runckel C."/>
            <person name="Flenniken M."/>
            <person name="Ruby J.G."/>
            <person name="DeRisi J."/>
        </authorList>
    </citation>
    <scope>NUCLEOTIDE SEQUENCE</scope>
    <source>
        <strain evidence="18">SF</strain>
    </source>
</reference>
<dbReference type="InterPro" id="IPR001199">
    <property type="entry name" value="Cyt_B5-like_heme/steroid-bd"/>
</dbReference>
<dbReference type="GO" id="GO:0006633">
    <property type="term" value="P:fatty acid biosynthetic process"/>
    <property type="evidence" value="ECO:0007669"/>
    <property type="project" value="UniProtKB-KW"/>
</dbReference>
<comment type="similarity">
    <text evidence="3">Belongs to the sterol desaturase family. SCS7 subfamily.</text>
</comment>
<keyword evidence="12" id="KW-0443">Lipid metabolism</keyword>
<feature type="transmembrane region" description="Helical" evidence="16">
    <location>
        <begin position="316"/>
        <end position="339"/>
    </location>
</feature>
<keyword evidence="13 16" id="KW-0472">Membrane</keyword>
<comment type="subcellular location">
    <subcellularLocation>
        <location evidence="2">Endoplasmic reticulum membrane</location>
        <topology evidence="2">Multi-pass membrane protein</topology>
    </subcellularLocation>
</comment>
<dbReference type="Gene3D" id="3.10.120.10">
    <property type="entry name" value="Cytochrome b5-like heme/steroid binding domain"/>
    <property type="match status" value="1"/>
</dbReference>
<keyword evidence="9" id="KW-0862">Zinc</keyword>
<keyword evidence="11" id="KW-0560">Oxidoreductase</keyword>
<evidence type="ECO:0000256" key="14">
    <source>
        <dbReference type="ARBA" id="ARBA00023160"/>
    </source>
</evidence>
<feature type="region of interest" description="Disordered" evidence="15">
    <location>
        <begin position="1"/>
        <end position="42"/>
    </location>
</feature>
<evidence type="ECO:0000256" key="10">
    <source>
        <dbReference type="ARBA" id="ARBA00022989"/>
    </source>
</evidence>
<keyword evidence="10 16" id="KW-1133">Transmembrane helix</keyword>
<accession>V9LTT6</accession>
<evidence type="ECO:0000256" key="7">
    <source>
        <dbReference type="ARBA" id="ARBA00022824"/>
    </source>
</evidence>
<dbReference type="InterPro" id="IPR006694">
    <property type="entry name" value="Fatty_acid_hydroxylase"/>
</dbReference>
<evidence type="ECO:0000313" key="18">
    <source>
        <dbReference type="EMBL" id="AFU73936.1"/>
    </source>
</evidence>
<evidence type="ECO:0000256" key="1">
    <source>
        <dbReference type="ARBA" id="ARBA00001947"/>
    </source>
</evidence>
<dbReference type="EMBL" id="JQ247778">
    <property type="protein sequence ID" value="AFU73936.1"/>
    <property type="molecule type" value="Genomic_DNA"/>
</dbReference>
<evidence type="ECO:0000256" key="9">
    <source>
        <dbReference type="ARBA" id="ARBA00022833"/>
    </source>
</evidence>
<feature type="transmembrane region" description="Helical" evidence="16">
    <location>
        <begin position="245"/>
        <end position="265"/>
    </location>
</feature>
<evidence type="ECO:0000256" key="4">
    <source>
        <dbReference type="ARBA" id="ARBA00022516"/>
    </source>
</evidence>
<dbReference type="GO" id="GO:0005506">
    <property type="term" value="F:iron ion binding"/>
    <property type="evidence" value="ECO:0007669"/>
    <property type="project" value="InterPro"/>
</dbReference>
<keyword evidence="14" id="KW-0275">Fatty acid biosynthesis</keyword>
<dbReference type="PANTHER" id="PTHR12863">
    <property type="entry name" value="FATTY ACID HYDROXYLASE"/>
    <property type="match status" value="1"/>
</dbReference>
<dbReference type="GO" id="GO:0080132">
    <property type="term" value="F:fatty acid 2-hydroxylase activity"/>
    <property type="evidence" value="ECO:0007669"/>
    <property type="project" value="InterPro"/>
</dbReference>
<evidence type="ECO:0000256" key="8">
    <source>
        <dbReference type="ARBA" id="ARBA00022832"/>
    </source>
</evidence>
<dbReference type="PROSITE" id="PS50255">
    <property type="entry name" value="CYTOCHROME_B5_2"/>
    <property type="match status" value="1"/>
</dbReference>
<dbReference type="Pfam" id="PF00173">
    <property type="entry name" value="Cyt-b5"/>
    <property type="match status" value="1"/>
</dbReference>
<dbReference type="InterPro" id="IPR014430">
    <property type="entry name" value="Scs7"/>
</dbReference>
<evidence type="ECO:0000256" key="15">
    <source>
        <dbReference type="SAM" id="MobiDB-lite"/>
    </source>
</evidence>
<keyword evidence="6" id="KW-0479">Metal-binding</keyword>
<dbReference type="AlphaFoldDB" id="V9LTT6"/>
<evidence type="ECO:0000256" key="2">
    <source>
        <dbReference type="ARBA" id="ARBA00004477"/>
    </source>
</evidence>
<dbReference type="SMART" id="SM01117">
    <property type="entry name" value="Cyt-b5"/>
    <property type="match status" value="1"/>
</dbReference>
<name>V9LTT6_CRIME</name>